<evidence type="ECO:0000259" key="2">
    <source>
        <dbReference type="PROSITE" id="PS50011"/>
    </source>
</evidence>
<dbReference type="InterPro" id="IPR016024">
    <property type="entry name" value="ARM-type_fold"/>
</dbReference>
<dbReference type="Gene3D" id="3.30.200.20">
    <property type="entry name" value="Phosphorylase Kinase, domain 1"/>
    <property type="match status" value="1"/>
</dbReference>
<dbReference type="PANTHER" id="PTHR12984:SF3">
    <property type="entry name" value="N-TERMINAL KINASE-LIKE PROTEIN"/>
    <property type="match status" value="1"/>
</dbReference>
<dbReference type="GeneID" id="20670600"/>
<dbReference type="HOGENOM" id="CLU_010392_1_0_1"/>
<protein>
    <recommendedName>
        <fullName evidence="2">Protein kinase domain-containing protein</fullName>
    </recommendedName>
</protein>
<organism evidence="3 4">
    <name type="scientific">Heterobasidion irregulare (strain TC 32-1)</name>
    <dbReference type="NCBI Taxonomy" id="747525"/>
    <lineage>
        <taxon>Eukaryota</taxon>
        <taxon>Fungi</taxon>
        <taxon>Dikarya</taxon>
        <taxon>Basidiomycota</taxon>
        <taxon>Agaricomycotina</taxon>
        <taxon>Agaricomycetes</taxon>
        <taxon>Russulales</taxon>
        <taxon>Bondarzewiaceae</taxon>
        <taxon>Heterobasidion</taxon>
        <taxon>Heterobasidion annosum species complex</taxon>
    </lineage>
</organism>
<keyword evidence="4" id="KW-1185">Reference proteome</keyword>
<dbReference type="FunCoup" id="W4K3M5">
    <property type="interactions" value="922"/>
</dbReference>
<dbReference type="InterPro" id="IPR000719">
    <property type="entry name" value="Prot_kinase_dom"/>
</dbReference>
<feature type="compositionally biased region" description="Pro residues" evidence="1">
    <location>
        <begin position="236"/>
        <end position="246"/>
    </location>
</feature>
<dbReference type="InParanoid" id="W4K3M5"/>
<dbReference type="KEGG" id="hir:HETIRDRAFT_319485"/>
<feature type="region of interest" description="Disordered" evidence="1">
    <location>
        <begin position="232"/>
        <end position="252"/>
    </location>
</feature>
<name>W4K3M5_HETIT</name>
<dbReference type="PANTHER" id="PTHR12984">
    <property type="entry name" value="SCY1-RELATED S/T PROTEIN KINASE-LIKE"/>
    <property type="match status" value="1"/>
</dbReference>
<sequence>MDYLRTLGSAAVSSLVQKSGLNLPFSLGQRVWNDGIWALYDATRRDDGAPVSVFEFDTTLKGLLPLAKNALRKLRVTRHPDVLKFMDAVETDTTVYIMTERVRPLQSELQNLSTKNVQDKQDWLLWGLHRITTALAFVNESCNSTHGNLRVNSIFLTSTGEWKLGGFEVLSSPSDEAAVLYTFGGLRPYADSIASPEVQKSGWSGLKQHPTAAADSYALALLIHSLFNPTALPPSTMEPPHPPPQPSSRGAIPPTVFPSFKKLLNPNPKPRMTAKLFLDVGMAESLGEGGFFKDNRLLKICQGFESFGLMSEGERVILLRTIKEVAPTLPVTFATNLVLPFLLETVSNPAMASSGSTILPLAVQLGKNVSPEEYTKIIIEPVIKLFASPDRGTRMALLDILPEFADKLDKQTVSNKVWPHLQTGFMDTVPVIREATVKSIGLLSGKFNDRILNNDLLRQLARLQSDPEASIRTNTCILIGRLGPTLGYHTKRKVLVMAFAKALKDDFVHARVAGVMGFMACVDCFDIEELASRVVGTVAGAVVDKEKLVRDQALKAVEMFMKKLEVHAATMVRVASRLKMNCADHGCIMVQPETALTGDDTPNPLGAFTAATNGQTTLASSAAGAAGALAGWAISSIGKKVHDRSSLCLRPSIDRSLNARLRPGTCTVLSLPHPRYPLRDCCFPAALRLSFQRPQRRPRPLRRRSRRACA</sequence>
<dbReference type="AlphaFoldDB" id="W4K3M5"/>
<feature type="domain" description="Protein kinase" evidence="2">
    <location>
        <begin position="25"/>
        <end position="292"/>
    </location>
</feature>
<dbReference type="GO" id="GO:0004672">
    <property type="term" value="F:protein kinase activity"/>
    <property type="evidence" value="ECO:0007669"/>
    <property type="project" value="InterPro"/>
</dbReference>
<dbReference type="Gene3D" id="1.25.10.10">
    <property type="entry name" value="Leucine-rich Repeat Variant"/>
    <property type="match status" value="1"/>
</dbReference>
<dbReference type="RefSeq" id="XP_009547092.1">
    <property type="nucleotide sequence ID" value="XM_009548797.1"/>
</dbReference>
<dbReference type="eggNOG" id="KOG1243">
    <property type="taxonomic scope" value="Eukaryota"/>
</dbReference>
<evidence type="ECO:0000313" key="3">
    <source>
        <dbReference type="EMBL" id="ETW80329.1"/>
    </source>
</evidence>
<gene>
    <name evidence="3" type="ORF">HETIRDRAFT_319485</name>
</gene>
<evidence type="ECO:0000256" key="1">
    <source>
        <dbReference type="SAM" id="MobiDB-lite"/>
    </source>
</evidence>
<dbReference type="SUPFAM" id="SSF48371">
    <property type="entry name" value="ARM repeat"/>
    <property type="match status" value="1"/>
</dbReference>
<evidence type="ECO:0000313" key="4">
    <source>
        <dbReference type="Proteomes" id="UP000030671"/>
    </source>
</evidence>
<dbReference type="GO" id="GO:0006409">
    <property type="term" value="P:tRNA export from nucleus"/>
    <property type="evidence" value="ECO:0007669"/>
    <property type="project" value="TreeGrafter"/>
</dbReference>
<dbReference type="InterPro" id="IPR011989">
    <property type="entry name" value="ARM-like"/>
</dbReference>
<dbReference type="PROSITE" id="PS50011">
    <property type="entry name" value="PROTEIN_KINASE_DOM"/>
    <property type="match status" value="1"/>
</dbReference>
<dbReference type="Proteomes" id="UP000030671">
    <property type="component" value="Unassembled WGS sequence"/>
</dbReference>
<dbReference type="InterPro" id="IPR051177">
    <property type="entry name" value="CIK-Related_Protein"/>
</dbReference>
<dbReference type="GO" id="GO:0005524">
    <property type="term" value="F:ATP binding"/>
    <property type="evidence" value="ECO:0007669"/>
    <property type="project" value="InterPro"/>
</dbReference>
<reference evidence="3 4" key="1">
    <citation type="journal article" date="2012" name="New Phytol.">
        <title>Insight into trade-off between wood decay and parasitism from the genome of a fungal forest pathogen.</title>
        <authorList>
            <person name="Olson A."/>
            <person name="Aerts A."/>
            <person name="Asiegbu F."/>
            <person name="Belbahri L."/>
            <person name="Bouzid O."/>
            <person name="Broberg A."/>
            <person name="Canback B."/>
            <person name="Coutinho P.M."/>
            <person name="Cullen D."/>
            <person name="Dalman K."/>
            <person name="Deflorio G."/>
            <person name="van Diepen L.T."/>
            <person name="Dunand C."/>
            <person name="Duplessis S."/>
            <person name="Durling M."/>
            <person name="Gonthier P."/>
            <person name="Grimwood J."/>
            <person name="Fossdal C.G."/>
            <person name="Hansson D."/>
            <person name="Henrissat B."/>
            <person name="Hietala A."/>
            <person name="Himmelstrand K."/>
            <person name="Hoffmeister D."/>
            <person name="Hogberg N."/>
            <person name="James T.Y."/>
            <person name="Karlsson M."/>
            <person name="Kohler A."/>
            <person name="Kues U."/>
            <person name="Lee Y.H."/>
            <person name="Lin Y.C."/>
            <person name="Lind M."/>
            <person name="Lindquist E."/>
            <person name="Lombard V."/>
            <person name="Lucas S."/>
            <person name="Lunden K."/>
            <person name="Morin E."/>
            <person name="Murat C."/>
            <person name="Park J."/>
            <person name="Raffaello T."/>
            <person name="Rouze P."/>
            <person name="Salamov A."/>
            <person name="Schmutz J."/>
            <person name="Solheim H."/>
            <person name="Stahlberg J."/>
            <person name="Velez H."/>
            <person name="de Vries R.P."/>
            <person name="Wiebenga A."/>
            <person name="Woodward S."/>
            <person name="Yakovlev I."/>
            <person name="Garbelotto M."/>
            <person name="Martin F."/>
            <person name="Grigoriev I.V."/>
            <person name="Stenlid J."/>
        </authorList>
    </citation>
    <scope>NUCLEOTIDE SEQUENCE [LARGE SCALE GENOMIC DNA]</scope>
    <source>
        <strain evidence="3 4">TC 32-1</strain>
    </source>
</reference>
<accession>W4K3M5</accession>
<dbReference type="GO" id="GO:0005737">
    <property type="term" value="C:cytoplasm"/>
    <property type="evidence" value="ECO:0007669"/>
    <property type="project" value="TreeGrafter"/>
</dbReference>
<dbReference type="STRING" id="747525.W4K3M5"/>
<dbReference type="OrthoDB" id="447103at2759"/>
<dbReference type="InterPro" id="IPR011009">
    <property type="entry name" value="Kinase-like_dom_sf"/>
</dbReference>
<dbReference type="Gene3D" id="1.10.510.10">
    <property type="entry name" value="Transferase(Phosphotransferase) domain 1"/>
    <property type="match status" value="1"/>
</dbReference>
<dbReference type="SUPFAM" id="SSF56112">
    <property type="entry name" value="Protein kinase-like (PK-like)"/>
    <property type="match status" value="1"/>
</dbReference>
<proteinExistence type="predicted"/>
<dbReference type="EMBL" id="KI925459">
    <property type="protein sequence ID" value="ETW80329.1"/>
    <property type="molecule type" value="Genomic_DNA"/>
</dbReference>